<dbReference type="Pfam" id="PF13489">
    <property type="entry name" value="Methyltransf_23"/>
    <property type="match status" value="1"/>
</dbReference>
<dbReference type="SUPFAM" id="SSF53335">
    <property type="entry name" value="S-adenosyl-L-methionine-dependent methyltransferases"/>
    <property type="match status" value="1"/>
</dbReference>
<dbReference type="Proteomes" id="UP000295277">
    <property type="component" value="Unassembled WGS sequence"/>
</dbReference>
<dbReference type="InterPro" id="IPR029063">
    <property type="entry name" value="SAM-dependent_MTases_sf"/>
</dbReference>
<dbReference type="Gene3D" id="3.40.50.150">
    <property type="entry name" value="Vaccinia Virus protein VP39"/>
    <property type="match status" value="1"/>
</dbReference>
<accession>A0A4R1YMI3</accession>
<dbReference type="EMBL" id="SLVM01000024">
    <property type="protein sequence ID" value="TCM78960.1"/>
    <property type="molecule type" value="Genomic_DNA"/>
</dbReference>
<keyword evidence="2" id="KW-1185">Reference proteome</keyword>
<gene>
    <name evidence="1" type="ORF">EV216_1247</name>
</gene>
<name>A0A4R1YMI3_9RHOB</name>
<dbReference type="PANTHER" id="PTHR43861">
    <property type="entry name" value="TRANS-ACONITATE 2-METHYLTRANSFERASE-RELATED"/>
    <property type="match status" value="1"/>
</dbReference>
<dbReference type="CDD" id="cd02440">
    <property type="entry name" value="AdoMet_MTases"/>
    <property type="match status" value="1"/>
</dbReference>
<keyword evidence="1" id="KW-0808">Transferase</keyword>
<dbReference type="RefSeq" id="WP_132696198.1">
    <property type="nucleotide sequence ID" value="NZ_SLVM01000024.1"/>
</dbReference>
<dbReference type="GO" id="GO:0032259">
    <property type="term" value="P:methylation"/>
    <property type="evidence" value="ECO:0007669"/>
    <property type="project" value="UniProtKB-KW"/>
</dbReference>
<dbReference type="OrthoDB" id="7537532at2"/>
<dbReference type="GO" id="GO:0008168">
    <property type="term" value="F:methyltransferase activity"/>
    <property type="evidence" value="ECO:0007669"/>
    <property type="project" value="UniProtKB-KW"/>
</dbReference>
<comment type="caution">
    <text evidence="1">The sequence shown here is derived from an EMBL/GenBank/DDBJ whole genome shotgun (WGS) entry which is preliminary data.</text>
</comment>
<evidence type="ECO:0000313" key="2">
    <source>
        <dbReference type="Proteomes" id="UP000295277"/>
    </source>
</evidence>
<keyword evidence="1" id="KW-0489">Methyltransferase</keyword>
<evidence type="ECO:0000313" key="1">
    <source>
        <dbReference type="EMBL" id="TCM78960.1"/>
    </source>
</evidence>
<organism evidence="1 2">
    <name type="scientific">Rhodovulum steppense</name>
    <dbReference type="NCBI Taxonomy" id="540251"/>
    <lineage>
        <taxon>Bacteria</taxon>
        <taxon>Pseudomonadati</taxon>
        <taxon>Pseudomonadota</taxon>
        <taxon>Alphaproteobacteria</taxon>
        <taxon>Rhodobacterales</taxon>
        <taxon>Paracoccaceae</taxon>
        <taxon>Rhodovulum</taxon>
    </lineage>
</organism>
<reference evidence="1 2" key="1">
    <citation type="submission" date="2019-03" db="EMBL/GenBank/DDBJ databases">
        <title>Genomic Encyclopedia of Type Strains, Phase IV (KMG-IV): sequencing the most valuable type-strain genomes for metagenomic binning, comparative biology and taxonomic classification.</title>
        <authorList>
            <person name="Goeker M."/>
        </authorList>
    </citation>
    <scope>NUCLEOTIDE SEQUENCE [LARGE SCALE GENOMIC DNA]</scope>
    <source>
        <strain evidence="1 2">DSM 21153</strain>
    </source>
</reference>
<protein>
    <submittedName>
        <fullName evidence="1">Methyltransferase family protein</fullName>
    </submittedName>
</protein>
<dbReference type="AlphaFoldDB" id="A0A4R1YMI3"/>
<proteinExistence type="predicted"/>
<sequence length="310" mass="35640">MDAPAKTIEEIIPCRLCGVDDAEVVFEKDQAQKARIVRCRRCGLMYASPRARLVDHEFYEQWEEPAGLLGGVTTDPGHRWRWRYEKESGQIRDFAATQRTLQRLYPNGGRMVEVGSGLGYLLRSFKDEGWDVLGIDPWRELPIHTREVHGIETIATTLEQAALPDRSVDVVVMLHVIEHVPDPIATLREIHRILKPGGHAVIETPRYDTFMFKVMRHRERSVKCDGHIYFFTFETLRRAYEKAGFAEVETRAVGRTLSMERFLWNVGTMSGRAGLRTALGNLSSALHLNRLRFTLNLRDMQRVVIRKEAI</sequence>